<feature type="region of interest" description="Disordered" evidence="1">
    <location>
        <begin position="1"/>
        <end position="23"/>
    </location>
</feature>
<organism evidence="2 3">
    <name type="scientific">Microvirgula aerodenitrificans</name>
    <dbReference type="NCBI Taxonomy" id="57480"/>
    <lineage>
        <taxon>Bacteria</taxon>
        <taxon>Pseudomonadati</taxon>
        <taxon>Pseudomonadota</taxon>
        <taxon>Betaproteobacteria</taxon>
        <taxon>Neisseriales</taxon>
        <taxon>Aquaspirillaceae</taxon>
        <taxon>Microvirgula</taxon>
    </lineage>
</organism>
<dbReference type="AlphaFoldDB" id="A0A2S0PC06"/>
<name>A0A2S0PC06_9NEIS</name>
<dbReference type="Proteomes" id="UP000244173">
    <property type="component" value="Chromosome"/>
</dbReference>
<evidence type="ECO:0000313" key="3">
    <source>
        <dbReference type="Proteomes" id="UP000244173"/>
    </source>
</evidence>
<protein>
    <submittedName>
        <fullName evidence="2">Uncharacterized protein</fullName>
    </submittedName>
</protein>
<keyword evidence="3" id="KW-1185">Reference proteome</keyword>
<proteinExistence type="predicted"/>
<sequence>MASAMKGTATARRASADRNGTTSAAGVPYRAWYRDDTAAFSDDAMPVFSIACWPIPCKSAKVMTHPSDGDASDRRMFIACAINGGRMA</sequence>
<reference evidence="2 3" key="1">
    <citation type="submission" date="2018-04" db="EMBL/GenBank/DDBJ databases">
        <title>Denitrifier Microvirgula.</title>
        <authorList>
            <person name="Anderson E."/>
            <person name="Jang J."/>
            <person name="Ishii S."/>
        </authorList>
    </citation>
    <scope>NUCLEOTIDE SEQUENCE [LARGE SCALE GENOMIC DNA]</scope>
    <source>
        <strain evidence="2 3">BE2.4</strain>
    </source>
</reference>
<gene>
    <name evidence="2" type="ORF">DAI18_13360</name>
</gene>
<evidence type="ECO:0000313" key="2">
    <source>
        <dbReference type="EMBL" id="AVY94918.1"/>
    </source>
</evidence>
<accession>A0A2S0PC06</accession>
<dbReference type="KEGG" id="maer:DAI18_13360"/>
<evidence type="ECO:0000256" key="1">
    <source>
        <dbReference type="SAM" id="MobiDB-lite"/>
    </source>
</evidence>
<dbReference type="EMBL" id="CP028519">
    <property type="protein sequence ID" value="AVY94918.1"/>
    <property type="molecule type" value="Genomic_DNA"/>
</dbReference>